<sequence>SHLPFTLPFIHFPYLDFSLLYADTSHHSPEATFRASYCVSLSTPRLQLHLALQTHPFHSHIFITSLWFLLKSILSRAHRSQPLTTTVISIFFVRSSTFHHFFPFD</sequence>
<dbReference type="AlphaFoldDB" id="A0AAQ3NUP2"/>
<dbReference type="Proteomes" id="UP001374535">
    <property type="component" value="Chromosome 3"/>
</dbReference>
<accession>A0AAQ3NUP2</accession>
<evidence type="ECO:0000313" key="2">
    <source>
        <dbReference type="Proteomes" id="UP001374535"/>
    </source>
</evidence>
<keyword evidence="2" id="KW-1185">Reference proteome</keyword>
<protein>
    <submittedName>
        <fullName evidence="1">Uncharacterized protein</fullName>
    </submittedName>
</protein>
<feature type="non-terminal residue" evidence="1">
    <location>
        <position position="1"/>
    </location>
</feature>
<gene>
    <name evidence="1" type="ORF">V8G54_009542</name>
</gene>
<reference evidence="1 2" key="1">
    <citation type="journal article" date="2023" name="Life. Sci Alliance">
        <title>Evolutionary insights into 3D genome organization and epigenetic landscape of Vigna mungo.</title>
        <authorList>
            <person name="Junaid A."/>
            <person name="Singh B."/>
            <person name="Bhatia S."/>
        </authorList>
    </citation>
    <scope>NUCLEOTIDE SEQUENCE [LARGE SCALE GENOMIC DNA]</scope>
    <source>
        <strain evidence="1">Urdbean</strain>
    </source>
</reference>
<evidence type="ECO:0000313" key="1">
    <source>
        <dbReference type="EMBL" id="WVZ16560.1"/>
    </source>
</evidence>
<dbReference type="EMBL" id="CP144698">
    <property type="protein sequence ID" value="WVZ16560.1"/>
    <property type="molecule type" value="Genomic_DNA"/>
</dbReference>
<organism evidence="1 2">
    <name type="scientific">Vigna mungo</name>
    <name type="common">Black gram</name>
    <name type="synonym">Phaseolus mungo</name>
    <dbReference type="NCBI Taxonomy" id="3915"/>
    <lineage>
        <taxon>Eukaryota</taxon>
        <taxon>Viridiplantae</taxon>
        <taxon>Streptophyta</taxon>
        <taxon>Embryophyta</taxon>
        <taxon>Tracheophyta</taxon>
        <taxon>Spermatophyta</taxon>
        <taxon>Magnoliopsida</taxon>
        <taxon>eudicotyledons</taxon>
        <taxon>Gunneridae</taxon>
        <taxon>Pentapetalae</taxon>
        <taxon>rosids</taxon>
        <taxon>fabids</taxon>
        <taxon>Fabales</taxon>
        <taxon>Fabaceae</taxon>
        <taxon>Papilionoideae</taxon>
        <taxon>50 kb inversion clade</taxon>
        <taxon>NPAAA clade</taxon>
        <taxon>indigoferoid/millettioid clade</taxon>
        <taxon>Phaseoleae</taxon>
        <taxon>Vigna</taxon>
    </lineage>
</organism>
<name>A0AAQ3NUP2_VIGMU</name>
<proteinExistence type="predicted"/>